<protein>
    <submittedName>
        <fullName evidence="2">Phosphotransferase family protein</fullName>
    </submittedName>
</protein>
<evidence type="ECO:0000259" key="1">
    <source>
        <dbReference type="Pfam" id="PF01636"/>
    </source>
</evidence>
<dbReference type="Gene3D" id="3.90.1200.10">
    <property type="match status" value="1"/>
</dbReference>
<organism evidence="2 3">
    <name type="scientific">Trebonia kvetii</name>
    <dbReference type="NCBI Taxonomy" id="2480626"/>
    <lineage>
        <taxon>Bacteria</taxon>
        <taxon>Bacillati</taxon>
        <taxon>Actinomycetota</taxon>
        <taxon>Actinomycetes</taxon>
        <taxon>Streptosporangiales</taxon>
        <taxon>Treboniaceae</taxon>
        <taxon>Trebonia</taxon>
    </lineage>
</organism>
<dbReference type="EMBL" id="RPFW01000001">
    <property type="protein sequence ID" value="TVZ06667.1"/>
    <property type="molecule type" value="Genomic_DNA"/>
</dbReference>
<keyword evidence="3" id="KW-1185">Reference proteome</keyword>
<dbReference type="GO" id="GO:0016740">
    <property type="term" value="F:transferase activity"/>
    <property type="evidence" value="ECO:0007669"/>
    <property type="project" value="UniProtKB-KW"/>
</dbReference>
<dbReference type="RefSeq" id="WP_145851420.1">
    <property type="nucleotide sequence ID" value="NZ_RPFW01000001.1"/>
</dbReference>
<keyword evidence="2" id="KW-0808">Transferase</keyword>
<name>A0A6P2C6Q7_9ACTN</name>
<dbReference type="OrthoDB" id="3806873at2"/>
<dbReference type="Gene3D" id="3.30.200.20">
    <property type="entry name" value="Phosphorylase Kinase, domain 1"/>
    <property type="match status" value="1"/>
</dbReference>
<dbReference type="SUPFAM" id="SSF56112">
    <property type="entry name" value="Protein kinase-like (PK-like)"/>
    <property type="match status" value="1"/>
</dbReference>
<reference evidence="2 3" key="1">
    <citation type="submission" date="2018-11" db="EMBL/GenBank/DDBJ databases">
        <title>Trebonia kvetii gen.nov., sp.nov., a novel acidophilic actinobacterium, and proposal of the new actinobacterial family Treboniaceae fam. nov.</title>
        <authorList>
            <person name="Rapoport D."/>
            <person name="Sagova-Mareckova M."/>
            <person name="Sedlacek I."/>
            <person name="Provaznik J."/>
            <person name="Kralova S."/>
            <person name="Pavlinic D."/>
            <person name="Benes V."/>
            <person name="Kopecky J."/>
        </authorList>
    </citation>
    <scope>NUCLEOTIDE SEQUENCE [LARGE SCALE GENOMIC DNA]</scope>
    <source>
        <strain evidence="2 3">15Tr583</strain>
    </source>
</reference>
<accession>A0A6P2C6Q7</accession>
<gene>
    <name evidence="2" type="ORF">EAS64_04605</name>
</gene>
<dbReference type="AlphaFoldDB" id="A0A6P2C6Q7"/>
<dbReference type="PANTHER" id="PTHR47829:SF1">
    <property type="entry name" value="HAD FAMILY PHOSPHATASE"/>
    <property type="match status" value="1"/>
</dbReference>
<dbReference type="InterPro" id="IPR011009">
    <property type="entry name" value="Kinase-like_dom_sf"/>
</dbReference>
<dbReference type="Pfam" id="PF01636">
    <property type="entry name" value="APH"/>
    <property type="match status" value="1"/>
</dbReference>
<sequence>MTNAELADAAKVRPGEDLDWPRVAAYLKAELPGLDGELEVLQFPNGSANLTYLLRFGDRPLVLRRPPFGRLAPGAHDMARESRVLSRLWRAFPPAPRALLLCEDHSVAGATFFVMEYRSGTVIWDEIPEPMRRHPDATRRVGFAVVGALASLHQVDYAGCGLADLGRPDGFVARQVRGWRNRWEAVAHGAAPVAQPLMREVADTLERTLPAPQRSAILHNDLKLDNCQFDPADPDRVHSVFDWDMATLGDPLVDVGILLNYWPDPADTQDDRGMYPDGQETLGLPGHQEILAAYASATGLDLAGIGWYQAFACWKTAVVLQQLHDRYLRGETADERMATRGDRVAELAARARRLLGKPRNEDS</sequence>
<dbReference type="InterPro" id="IPR002575">
    <property type="entry name" value="Aminoglycoside_PTrfase"/>
</dbReference>
<comment type="caution">
    <text evidence="2">The sequence shown here is derived from an EMBL/GenBank/DDBJ whole genome shotgun (WGS) entry which is preliminary data.</text>
</comment>
<evidence type="ECO:0000313" key="3">
    <source>
        <dbReference type="Proteomes" id="UP000460272"/>
    </source>
</evidence>
<dbReference type="CDD" id="cd05154">
    <property type="entry name" value="ACAD10_11_N-like"/>
    <property type="match status" value="1"/>
</dbReference>
<feature type="domain" description="Aminoglycoside phosphotransferase" evidence="1">
    <location>
        <begin position="40"/>
        <end position="269"/>
    </location>
</feature>
<dbReference type="PANTHER" id="PTHR47829">
    <property type="entry name" value="HYDROLASE, PUTATIVE (AFU_ORTHOLOGUE AFUA_1G12880)-RELATED"/>
    <property type="match status" value="1"/>
</dbReference>
<dbReference type="InterPro" id="IPR052898">
    <property type="entry name" value="ACAD10-like"/>
</dbReference>
<dbReference type="InterPro" id="IPR041726">
    <property type="entry name" value="ACAD10_11_N"/>
</dbReference>
<dbReference type="Proteomes" id="UP000460272">
    <property type="component" value="Unassembled WGS sequence"/>
</dbReference>
<proteinExistence type="predicted"/>
<evidence type="ECO:0000313" key="2">
    <source>
        <dbReference type="EMBL" id="TVZ06667.1"/>
    </source>
</evidence>